<dbReference type="EMBL" id="GBXM01026861">
    <property type="protein sequence ID" value="JAH81716.1"/>
    <property type="molecule type" value="Transcribed_RNA"/>
</dbReference>
<proteinExistence type="predicted"/>
<reference evidence="2" key="2">
    <citation type="journal article" date="2015" name="Fish Shellfish Immunol.">
        <title>Early steps in the European eel (Anguilla anguilla)-Vibrio vulnificus interaction in the gills: Role of the RtxA13 toxin.</title>
        <authorList>
            <person name="Callol A."/>
            <person name="Pajuelo D."/>
            <person name="Ebbesson L."/>
            <person name="Teles M."/>
            <person name="MacKenzie S."/>
            <person name="Amaro C."/>
        </authorList>
    </citation>
    <scope>NUCLEOTIDE SEQUENCE</scope>
</reference>
<name>A0A0E9VUI4_ANGAN</name>
<protein>
    <submittedName>
        <fullName evidence="2">Uncharacterized protein</fullName>
    </submittedName>
</protein>
<evidence type="ECO:0000313" key="2">
    <source>
        <dbReference type="EMBL" id="JAH81716.1"/>
    </source>
</evidence>
<sequence length="23" mass="2547">MDSSRPWRGFSMATEALPSHSPV</sequence>
<dbReference type="AlphaFoldDB" id="A0A0E9VUI4"/>
<organism evidence="2">
    <name type="scientific">Anguilla anguilla</name>
    <name type="common">European freshwater eel</name>
    <name type="synonym">Muraena anguilla</name>
    <dbReference type="NCBI Taxonomy" id="7936"/>
    <lineage>
        <taxon>Eukaryota</taxon>
        <taxon>Metazoa</taxon>
        <taxon>Chordata</taxon>
        <taxon>Craniata</taxon>
        <taxon>Vertebrata</taxon>
        <taxon>Euteleostomi</taxon>
        <taxon>Actinopterygii</taxon>
        <taxon>Neopterygii</taxon>
        <taxon>Teleostei</taxon>
        <taxon>Anguilliformes</taxon>
        <taxon>Anguillidae</taxon>
        <taxon>Anguilla</taxon>
    </lineage>
</organism>
<evidence type="ECO:0000256" key="1">
    <source>
        <dbReference type="SAM" id="MobiDB-lite"/>
    </source>
</evidence>
<feature type="region of interest" description="Disordered" evidence="1">
    <location>
        <begin position="1"/>
        <end position="23"/>
    </location>
</feature>
<accession>A0A0E9VUI4</accession>
<reference evidence="2" key="1">
    <citation type="submission" date="2014-11" db="EMBL/GenBank/DDBJ databases">
        <authorList>
            <person name="Amaro Gonzalez C."/>
        </authorList>
    </citation>
    <scope>NUCLEOTIDE SEQUENCE</scope>
</reference>